<dbReference type="GO" id="GO:0030893">
    <property type="term" value="C:meiotic cohesin complex"/>
    <property type="evidence" value="ECO:0007669"/>
    <property type="project" value="TreeGrafter"/>
</dbReference>
<dbReference type="GO" id="GO:0006302">
    <property type="term" value="P:double-strand break repair"/>
    <property type="evidence" value="ECO:0007669"/>
    <property type="project" value="TreeGrafter"/>
</dbReference>
<proteinExistence type="predicted"/>
<protein>
    <recommendedName>
        <fullName evidence="3">Rad21/Rec8-like protein N-terminal domain-containing protein</fullName>
    </recommendedName>
</protein>
<evidence type="ECO:0000313" key="4">
    <source>
        <dbReference type="Ensembl" id="ENSPMGP00000025878.1"/>
    </source>
</evidence>
<evidence type="ECO:0000256" key="2">
    <source>
        <dbReference type="ARBA" id="ARBA00023242"/>
    </source>
</evidence>
<comment type="subcellular location">
    <subcellularLocation>
        <location evidence="1">Nucleus</location>
    </subcellularLocation>
</comment>
<evidence type="ECO:0000256" key="1">
    <source>
        <dbReference type="ARBA" id="ARBA00004123"/>
    </source>
</evidence>
<dbReference type="InterPro" id="IPR039781">
    <property type="entry name" value="Rad21/Rec8-like"/>
</dbReference>
<sequence length="359" mass="41260">MFYYPNVLQRHSGCFSTIWLAATKGVKVTRRELLRVNVKKTCVDILNYITAQVPPPQQNLPKPRFSLYLSSQLQYGVVVVYHRQCGFLLDEIQQIIDRLLRSKKSVPIDIPASDRLALDLPDNLCMMEQAEGALDPFFGLMESHQLPSPYKVNQVIRTPVQSYSNHALLWPCLFTFLKVTHDLLQSLWKQAYLTQACPSILTHQSFLYITLSIIKAFVFLCPQLIARPVQKPGGPRKRQLVFADPEVQISNKEMKERIENPQLDSPLKSKLVHHCLITKRRIFVCCFPVSRSDLIHFDLKALWKTSAVLTSITEPEEEEEQEREIMMTEGKKRHSAMKEVGGSVIVLVFMLWPNLILCL</sequence>
<dbReference type="GO" id="GO:0051177">
    <property type="term" value="P:meiotic sister chromatid cohesion"/>
    <property type="evidence" value="ECO:0007669"/>
    <property type="project" value="TreeGrafter"/>
</dbReference>
<organism evidence="4 5">
    <name type="scientific">Periophthalmus magnuspinnatus</name>
    <dbReference type="NCBI Taxonomy" id="409849"/>
    <lineage>
        <taxon>Eukaryota</taxon>
        <taxon>Metazoa</taxon>
        <taxon>Chordata</taxon>
        <taxon>Craniata</taxon>
        <taxon>Vertebrata</taxon>
        <taxon>Euteleostomi</taxon>
        <taxon>Actinopterygii</taxon>
        <taxon>Neopterygii</taxon>
        <taxon>Teleostei</taxon>
        <taxon>Neoteleostei</taxon>
        <taxon>Acanthomorphata</taxon>
        <taxon>Gobiaria</taxon>
        <taxon>Gobiiformes</taxon>
        <taxon>Gobioidei</taxon>
        <taxon>Gobiidae</taxon>
        <taxon>Oxudercinae</taxon>
        <taxon>Periophthalmus</taxon>
    </lineage>
</organism>
<dbReference type="PANTHER" id="PTHR12585:SF27">
    <property type="entry name" value="MEIOTIC RECOMBINATION PROTEIN REC8 HOMOLOG"/>
    <property type="match status" value="1"/>
</dbReference>
<dbReference type="InterPro" id="IPR006910">
    <property type="entry name" value="Rad21_Rec8_N"/>
</dbReference>
<dbReference type="Pfam" id="PF04825">
    <property type="entry name" value="Rad21_Rec8_N"/>
    <property type="match status" value="1"/>
</dbReference>
<dbReference type="GO" id="GO:0005634">
    <property type="term" value="C:nucleus"/>
    <property type="evidence" value="ECO:0007669"/>
    <property type="project" value="UniProtKB-SubCell"/>
</dbReference>
<evidence type="ECO:0000259" key="3">
    <source>
        <dbReference type="Pfam" id="PF04825"/>
    </source>
</evidence>
<name>A0A3B4B8P5_9GOBI</name>
<keyword evidence="2" id="KW-0539">Nucleus</keyword>
<dbReference type="STRING" id="409849.ENSPMGP00000025878"/>
<dbReference type="Proteomes" id="UP000261520">
    <property type="component" value="Unplaced"/>
</dbReference>
<reference evidence="4" key="2">
    <citation type="submission" date="2025-09" db="UniProtKB">
        <authorList>
            <consortium name="Ensembl"/>
        </authorList>
    </citation>
    <scope>IDENTIFICATION</scope>
</reference>
<keyword evidence="5" id="KW-1185">Reference proteome</keyword>
<reference evidence="4" key="1">
    <citation type="submission" date="2025-08" db="UniProtKB">
        <authorList>
            <consortium name="Ensembl"/>
        </authorList>
    </citation>
    <scope>IDENTIFICATION</scope>
</reference>
<dbReference type="PANTHER" id="PTHR12585">
    <property type="entry name" value="SCC1 / RAD21 FAMILY MEMBER"/>
    <property type="match status" value="1"/>
</dbReference>
<evidence type="ECO:0000313" key="5">
    <source>
        <dbReference type="Proteomes" id="UP000261520"/>
    </source>
</evidence>
<dbReference type="GO" id="GO:0003682">
    <property type="term" value="F:chromatin binding"/>
    <property type="evidence" value="ECO:0007669"/>
    <property type="project" value="TreeGrafter"/>
</dbReference>
<dbReference type="AlphaFoldDB" id="A0A3B4B8P5"/>
<accession>A0A3B4B8P5</accession>
<feature type="domain" description="Rad21/Rec8-like protein N-terminal" evidence="3">
    <location>
        <begin position="1"/>
        <end position="113"/>
    </location>
</feature>
<dbReference type="Ensembl" id="ENSPMGT00000027559.1">
    <property type="protein sequence ID" value="ENSPMGP00000025878.1"/>
    <property type="gene ID" value="ENSPMGG00000020867.1"/>
</dbReference>